<dbReference type="Proteomes" id="UP000597444">
    <property type="component" value="Unassembled WGS sequence"/>
</dbReference>
<dbReference type="Pfam" id="PF03235">
    <property type="entry name" value="GmrSD_N"/>
    <property type="match status" value="1"/>
</dbReference>
<dbReference type="InterPro" id="IPR004919">
    <property type="entry name" value="GmrSD_N"/>
</dbReference>
<gene>
    <name evidence="2" type="ORF">KSF_088610</name>
</gene>
<dbReference type="AlphaFoldDB" id="A0A8J3N7N8"/>
<reference evidence="2" key="1">
    <citation type="submission" date="2020-10" db="EMBL/GenBank/DDBJ databases">
        <title>Taxonomic study of unclassified bacteria belonging to the class Ktedonobacteria.</title>
        <authorList>
            <person name="Yabe S."/>
            <person name="Wang C.M."/>
            <person name="Zheng Y."/>
            <person name="Sakai Y."/>
            <person name="Cavaletti L."/>
            <person name="Monciardini P."/>
            <person name="Donadio S."/>
        </authorList>
    </citation>
    <scope>NUCLEOTIDE SEQUENCE</scope>
    <source>
        <strain evidence="2">ID150040</strain>
    </source>
</reference>
<comment type="caution">
    <text evidence="2">The sequence shown here is derived from an EMBL/GenBank/DDBJ whole genome shotgun (WGS) entry which is preliminary data.</text>
</comment>
<feature type="domain" description="GmrSD restriction endonucleases N-terminal" evidence="1">
    <location>
        <begin position="19"/>
        <end position="152"/>
    </location>
</feature>
<accession>A0A8J3N7N8</accession>
<dbReference type="EMBL" id="BNJK01000002">
    <property type="protein sequence ID" value="GHO98813.1"/>
    <property type="molecule type" value="Genomic_DNA"/>
</dbReference>
<organism evidence="2 3">
    <name type="scientific">Reticulibacter mediterranei</name>
    <dbReference type="NCBI Taxonomy" id="2778369"/>
    <lineage>
        <taxon>Bacteria</taxon>
        <taxon>Bacillati</taxon>
        <taxon>Chloroflexota</taxon>
        <taxon>Ktedonobacteria</taxon>
        <taxon>Ktedonobacterales</taxon>
        <taxon>Reticulibacteraceae</taxon>
        <taxon>Reticulibacter</taxon>
    </lineage>
</organism>
<dbReference type="PANTHER" id="PTHR37292">
    <property type="entry name" value="VNG6097C"/>
    <property type="match status" value="1"/>
</dbReference>
<sequence>MERERIVNDTQSQTESLLEIVRSIEKQTIMLPEFQRDFRWELDQTYDLFDSLIREIFIGTLIYGKPSFGMTVRELDTRPRKGKGSMTKLHTYSYSADEMKIKAQTQNFRIVLDGQQRITSIYRAIVGFDTVYIMLHEALVDQDVDTIRQLSLEEMVQHVAGEESSSAISVKLSDAYDTEKTCSKKMT</sequence>
<proteinExistence type="predicted"/>
<keyword evidence="3" id="KW-1185">Reference proteome</keyword>
<evidence type="ECO:0000259" key="1">
    <source>
        <dbReference type="Pfam" id="PF03235"/>
    </source>
</evidence>
<dbReference type="PANTHER" id="PTHR37292:SF2">
    <property type="entry name" value="DUF262 DOMAIN-CONTAINING PROTEIN"/>
    <property type="match status" value="1"/>
</dbReference>
<evidence type="ECO:0000313" key="2">
    <source>
        <dbReference type="EMBL" id="GHO98813.1"/>
    </source>
</evidence>
<evidence type="ECO:0000313" key="3">
    <source>
        <dbReference type="Proteomes" id="UP000597444"/>
    </source>
</evidence>
<protein>
    <recommendedName>
        <fullName evidence="1">GmrSD restriction endonucleases N-terminal domain-containing protein</fullName>
    </recommendedName>
</protein>
<name>A0A8J3N7N8_9CHLR</name>